<proteinExistence type="predicted"/>
<keyword evidence="6" id="KW-1185">Reference proteome</keyword>
<feature type="domain" description="Double-GTPase 2" evidence="2">
    <location>
        <begin position="387"/>
        <end position="569"/>
    </location>
</feature>
<dbReference type="InterPro" id="IPR027417">
    <property type="entry name" value="P-loop_NTPase"/>
</dbReference>
<dbReference type="EMBL" id="BOMP01000118">
    <property type="protein sequence ID" value="GIE44070.1"/>
    <property type="molecule type" value="Genomic_DNA"/>
</dbReference>
<evidence type="ECO:0000313" key="6">
    <source>
        <dbReference type="Proteomes" id="UP000631312"/>
    </source>
</evidence>
<feature type="compositionally biased region" description="Basic and acidic residues" evidence="1">
    <location>
        <begin position="270"/>
        <end position="283"/>
    </location>
</feature>
<reference evidence="4 5" key="1">
    <citation type="submission" date="2020-08" db="EMBL/GenBank/DDBJ databases">
        <title>Sequencing the genomes of 1000 actinobacteria strains.</title>
        <authorList>
            <person name="Klenk H.-P."/>
        </authorList>
    </citation>
    <scope>NUCLEOTIDE SEQUENCE [LARGE SCALE GENOMIC DNA]</scope>
    <source>
        <strain evidence="4 5">DSM 43150</strain>
    </source>
</reference>
<gene>
    <name evidence="3" type="ORF">Alo02nite_69680</name>
    <name evidence="4" type="ORF">BJ964_006324</name>
</gene>
<evidence type="ECO:0000313" key="5">
    <source>
        <dbReference type="Proteomes" id="UP000590511"/>
    </source>
</evidence>
<evidence type="ECO:0000259" key="2">
    <source>
        <dbReference type="Pfam" id="PF19993"/>
    </source>
</evidence>
<protein>
    <recommendedName>
        <fullName evidence="2">Double-GTPase 2 domain-containing protein</fullName>
    </recommendedName>
</protein>
<dbReference type="Proteomes" id="UP000590511">
    <property type="component" value="Unassembled WGS sequence"/>
</dbReference>
<dbReference type="RefSeq" id="WP_188124078.1">
    <property type="nucleotide sequence ID" value="NZ_BOMP01000118.1"/>
</dbReference>
<dbReference type="SUPFAM" id="SSF56112">
    <property type="entry name" value="Protein kinase-like (PK-like)"/>
    <property type="match status" value="1"/>
</dbReference>
<accession>A0A7W7MJ74</accession>
<dbReference type="Pfam" id="PF19993">
    <property type="entry name" value="DO-GTPase2"/>
    <property type="match status" value="1"/>
</dbReference>
<dbReference type="InterPro" id="IPR045528">
    <property type="entry name" value="DO-GTPase2"/>
</dbReference>
<name>A0A7W7MJ74_9ACTN</name>
<organism evidence="4 5">
    <name type="scientific">Actinoplanes lobatus</name>
    <dbReference type="NCBI Taxonomy" id="113568"/>
    <lineage>
        <taxon>Bacteria</taxon>
        <taxon>Bacillati</taxon>
        <taxon>Actinomycetota</taxon>
        <taxon>Actinomycetes</taxon>
        <taxon>Micromonosporales</taxon>
        <taxon>Micromonosporaceae</taxon>
        <taxon>Actinoplanes</taxon>
    </lineage>
</organism>
<dbReference type="CDD" id="cd00882">
    <property type="entry name" value="Ras_like_GTPase"/>
    <property type="match status" value="1"/>
</dbReference>
<reference evidence="3 6" key="2">
    <citation type="submission" date="2021-01" db="EMBL/GenBank/DDBJ databases">
        <title>Whole genome shotgun sequence of Actinoplanes lobatus NBRC 12513.</title>
        <authorList>
            <person name="Komaki H."/>
            <person name="Tamura T."/>
        </authorList>
    </citation>
    <scope>NUCLEOTIDE SEQUENCE [LARGE SCALE GENOMIC DNA]</scope>
    <source>
        <strain evidence="3 6">NBRC 12513</strain>
    </source>
</reference>
<evidence type="ECO:0000313" key="3">
    <source>
        <dbReference type="EMBL" id="GIE44070.1"/>
    </source>
</evidence>
<dbReference type="Proteomes" id="UP000631312">
    <property type="component" value="Unassembled WGS sequence"/>
</dbReference>
<dbReference type="AlphaFoldDB" id="A0A7W7MJ74"/>
<dbReference type="EMBL" id="JACHNC010000001">
    <property type="protein sequence ID" value="MBB4752163.1"/>
    <property type="molecule type" value="Genomic_DNA"/>
</dbReference>
<dbReference type="InterPro" id="IPR011009">
    <property type="entry name" value="Kinase-like_dom_sf"/>
</dbReference>
<feature type="region of interest" description="Disordered" evidence="1">
    <location>
        <begin position="269"/>
        <end position="289"/>
    </location>
</feature>
<comment type="caution">
    <text evidence="4">The sequence shown here is derived from an EMBL/GenBank/DDBJ whole genome shotgun (WGS) entry which is preliminary data.</text>
</comment>
<dbReference type="Gene3D" id="1.10.510.10">
    <property type="entry name" value="Transferase(Phosphotransferase) domain 1"/>
    <property type="match status" value="1"/>
</dbReference>
<sequence>MVDTVRDQTLDFLTPAGDEIRWNVRPDRSTAPRPAHRSAVIERVVLVRGSDQPLIQRRLDPRADPHRLDTEIAAGLRLARRHPENGYPAVLPRMLGYRADIDEPYVLWQPPPVTEVGQVAARLGNDAIDRVLCDLLTGLAHLAAAGIVHRGINAARVRWTGEGAMIAGLPVAAFAGDTRTGTGREPWASAEQVRGIGRADPRDDVWSAAVLLGELLGLDGDSYRERLGPRYAVLLGDALAPRAAQRPTAAELLRTLSWPVPVLETSPLDSGREQYGRIGESRTRTAAPAARPPQRRRRWFWSIGRGSAGPATRDCYLCLDPVSWAETDLFIWTDKGYKPLDLGAAGPQHRREYRLRQAFRRCPNRTGEIGPHYLPAAYLRSGSPINIGLIGDTAAGKTHLLAGIMQEIESGVLGDFGIMTSAVDIAWHDDFRQSRMNRLYRDGEVLEHTRPVDTVDFADGLILGTGTRERPMMFFDIAGEMLQPGRRQSRATQFLAAADALIFVADPVRPDPDTTFEAVIDRLAHRRGPDGLLDIPSVVVVTKSDLLRFEEPVDRWIRARRADGPAESRDVYAYLHQRGRTAQLAPVHRIRRCTLHFASATGGRDRGGRYPHGARPQRCAEPLISLLAMLGALPARRDGDG</sequence>
<evidence type="ECO:0000256" key="1">
    <source>
        <dbReference type="SAM" id="MobiDB-lite"/>
    </source>
</evidence>
<dbReference type="Gene3D" id="3.40.50.300">
    <property type="entry name" value="P-loop containing nucleotide triphosphate hydrolases"/>
    <property type="match status" value="1"/>
</dbReference>
<evidence type="ECO:0000313" key="4">
    <source>
        <dbReference type="EMBL" id="MBB4752163.1"/>
    </source>
</evidence>
<dbReference type="SUPFAM" id="SSF52540">
    <property type="entry name" value="P-loop containing nucleoside triphosphate hydrolases"/>
    <property type="match status" value="1"/>
</dbReference>